<dbReference type="InterPro" id="IPR001938">
    <property type="entry name" value="Thaumatin"/>
</dbReference>
<feature type="compositionally biased region" description="Low complexity" evidence="1">
    <location>
        <begin position="555"/>
        <end position="567"/>
    </location>
</feature>
<dbReference type="SUPFAM" id="SSF49870">
    <property type="entry name" value="Osmotin, thaumatin-like protein"/>
    <property type="match status" value="1"/>
</dbReference>
<proteinExistence type="predicted"/>
<protein>
    <submittedName>
        <fullName evidence="3">Uncharacterized protein</fullName>
    </submittedName>
</protein>
<dbReference type="Gene3D" id="2.60.110.10">
    <property type="entry name" value="Thaumatin"/>
    <property type="match status" value="1"/>
</dbReference>
<dbReference type="InterPro" id="IPR037176">
    <property type="entry name" value="Osmotin/thaumatin-like_sf"/>
</dbReference>
<evidence type="ECO:0000256" key="2">
    <source>
        <dbReference type="SAM" id="Phobius"/>
    </source>
</evidence>
<feature type="region of interest" description="Disordered" evidence="1">
    <location>
        <begin position="599"/>
        <end position="630"/>
    </location>
</feature>
<dbReference type="PROSITE" id="PS51367">
    <property type="entry name" value="THAUMATIN_2"/>
    <property type="match status" value="1"/>
</dbReference>
<evidence type="ECO:0000256" key="1">
    <source>
        <dbReference type="SAM" id="MobiDB-lite"/>
    </source>
</evidence>
<accession>A0A7S4SN67</accession>
<feature type="region of interest" description="Disordered" evidence="1">
    <location>
        <begin position="272"/>
        <end position="302"/>
    </location>
</feature>
<sequence>MAAKGLSMGALLVMACGQPLRRLRITNGCRNEPVWIIRKARDAASSGLQILRIEPMEHHDFSTPSGPGAVLYWPRAGCDEQGRRCAIGTAADEACTDVNGTVDCAPAVDSKLEAIFGDASLPCDPASGRISGCDHVDMSLIGGFTLPFKFSRRGSCTERADEGIKSDMLDCSQLSLAQCPNAETAPGSPGWEADLQAVNRRTRQVSGCYAPCRKLLDERGNCTHAQESAYWGVVRQACRGHRRPSRSGSLPVTCHASAQYELTFLCPPPPARDVPPPTKAASAVAARRASSEDHRATTPADVPLVSDLDGAVQLATKEEACDAMCSFRGKSASCKFRVGWALQHRFQGDSRACPAALQMVQSQCDVCSGCSLSSLGCSAPGDTSGSEFDCMQELFNWQKAWTSAKKDWCCRHKERGCRAAAAPVEHGCDGAAEGWSSAHRTFCCRHSGAGCSPGTTERPPQLGGASLRATASAPQPSPRPAVAPPPSVPRTVVEALRRIIVGLFTGPVVALAASVVGSFLGLALCRECRELTSDRQQDSYPMIAGGNSQGGTPGSGSPMPGSPNGTPAFRANSALGTYGEMDMGAFASHVAAPPLNRAVSVPPAGRTTVPSISRAASGPPTSRAASAPGA</sequence>
<evidence type="ECO:0000313" key="3">
    <source>
        <dbReference type="EMBL" id="CAE4650122.1"/>
    </source>
</evidence>
<name>A0A7S4SN67_9DINO</name>
<gene>
    <name evidence="3" type="ORF">AMON00008_LOCUS52448</name>
</gene>
<keyword evidence="2" id="KW-1133">Transmembrane helix</keyword>
<dbReference type="AlphaFoldDB" id="A0A7S4SN67"/>
<feature type="region of interest" description="Disordered" evidence="1">
    <location>
        <begin position="536"/>
        <end position="569"/>
    </location>
</feature>
<feature type="compositionally biased region" description="Pro residues" evidence="1">
    <location>
        <begin position="475"/>
        <end position="487"/>
    </location>
</feature>
<keyword evidence="2" id="KW-0472">Membrane</keyword>
<organism evidence="3">
    <name type="scientific">Alexandrium monilatum</name>
    <dbReference type="NCBI Taxonomy" id="311494"/>
    <lineage>
        <taxon>Eukaryota</taxon>
        <taxon>Sar</taxon>
        <taxon>Alveolata</taxon>
        <taxon>Dinophyceae</taxon>
        <taxon>Gonyaulacales</taxon>
        <taxon>Pyrocystaceae</taxon>
        <taxon>Alexandrium</taxon>
    </lineage>
</organism>
<reference evidence="3" key="1">
    <citation type="submission" date="2021-01" db="EMBL/GenBank/DDBJ databases">
        <authorList>
            <person name="Corre E."/>
            <person name="Pelletier E."/>
            <person name="Niang G."/>
            <person name="Scheremetjew M."/>
            <person name="Finn R."/>
            <person name="Kale V."/>
            <person name="Holt S."/>
            <person name="Cochrane G."/>
            <person name="Meng A."/>
            <person name="Brown T."/>
            <person name="Cohen L."/>
        </authorList>
    </citation>
    <scope>NUCLEOTIDE SEQUENCE</scope>
    <source>
        <strain evidence="3">CCMP3105</strain>
    </source>
</reference>
<dbReference type="PROSITE" id="PS51257">
    <property type="entry name" value="PROKAR_LIPOPROTEIN"/>
    <property type="match status" value="1"/>
</dbReference>
<feature type="region of interest" description="Disordered" evidence="1">
    <location>
        <begin position="451"/>
        <end position="487"/>
    </location>
</feature>
<dbReference type="EMBL" id="HBNR01073901">
    <property type="protein sequence ID" value="CAE4650122.1"/>
    <property type="molecule type" value="Transcribed_RNA"/>
</dbReference>
<feature type="transmembrane region" description="Helical" evidence="2">
    <location>
        <begin position="499"/>
        <end position="525"/>
    </location>
</feature>
<keyword evidence="2" id="KW-0812">Transmembrane</keyword>